<feature type="chain" id="PRO_5011282018" evidence="1">
    <location>
        <begin position="24"/>
        <end position="339"/>
    </location>
</feature>
<evidence type="ECO:0000313" key="4">
    <source>
        <dbReference type="Proteomes" id="UP000214610"/>
    </source>
</evidence>
<feature type="domain" description="DUF362" evidence="2">
    <location>
        <begin position="81"/>
        <end position="292"/>
    </location>
</feature>
<reference evidence="4" key="1">
    <citation type="submission" date="2017-05" db="EMBL/GenBank/DDBJ databases">
        <title>Improved OligoMM genomes.</title>
        <authorList>
            <person name="Garzetti D."/>
        </authorList>
    </citation>
    <scope>NUCLEOTIDE SEQUENCE [LARGE SCALE GENOMIC DNA]</scope>
    <source>
        <strain evidence="4">YL45</strain>
    </source>
</reference>
<dbReference type="InterPro" id="IPR007160">
    <property type="entry name" value="DUF362"/>
</dbReference>
<name>A0A227KK15_9BURK</name>
<dbReference type="Pfam" id="PF04015">
    <property type="entry name" value="DUF362"/>
    <property type="match status" value="1"/>
</dbReference>
<keyword evidence="4" id="KW-1185">Reference proteome</keyword>
<evidence type="ECO:0000259" key="2">
    <source>
        <dbReference type="Pfam" id="PF04015"/>
    </source>
</evidence>
<dbReference type="GeneID" id="78362215"/>
<dbReference type="RefSeq" id="WP_066594320.1">
    <property type="nucleotide sequence ID" value="NZ_CAJTBZ010000008.1"/>
</dbReference>
<sequence>MKRRKLLNNLGMLSLFNFGSHLASVLHAQENFLAGTPIANIRLPHLTEDKNAPVVFYSPIVSSEAMLKLLEASQYKLSGKVGIKMTFSNVRDSAVKIDPMLIKPLIENVKGTMIDSNYFDGARSNTQAHLATAKANGFDKAGPIDILDSEGEIALSVKGGYHLKTFITGAKLADYDSLISVVRFKGHNLPRYGGSMKNLSICLGTPKGAAQIHSGGKIADYFSSAGEKVTSESMADAVKAALDFKPGKWIFFNIIDLLEPQRRDACDGAKNIGDIGILLSTDPIACDQAAVDIVYGFAPDEQTRRQWEQEHFVESLEMAEKIGVGATHYRLQVVRNFMQ</sequence>
<feature type="signal peptide" evidence="1">
    <location>
        <begin position="1"/>
        <end position="23"/>
    </location>
</feature>
<accession>A0A227KK15</accession>
<proteinExistence type="predicted"/>
<dbReference type="Proteomes" id="UP000214610">
    <property type="component" value="Unassembled WGS sequence"/>
</dbReference>
<gene>
    <name evidence="3" type="ORF">ADH67_08850</name>
</gene>
<comment type="caution">
    <text evidence="3">The sequence shown here is derived from an EMBL/GenBank/DDBJ whole genome shotgun (WGS) entry which is preliminary data.</text>
</comment>
<evidence type="ECO:0000256" key="1">
    <source>
        <dbReference type="SAM" id="SignalP"/>
    </source>
</evidence>
<organism evidence="3 4">
    <name type="scientific">Turicimonas muris</name>
    <dbReference type="NCBI Taxonomy" id="1796652"/>
    <lineage>
        <taxon>Bacteria</taxon>
        <taxon>Pseudomonadati</taxon>
        <taxon>Pseudomonadota</taxon>
        <taxon>Betaproteobacteria</taxon>
        <taxon>Burkholderiales</taxon>
        <taxon>Sutterellaceae</taxon>
        <taxon>Turicimonas</taxon>
    </lineage>
</organism>
<keyword evidence="1" id="KW-0732">Signal</keyword>
<evidence type="ECO:0000313" key="3">
    <source>
        <dbReference type="EMBL" id="OXE47258.1"/>
    </source>
</evidence>
<dbReference type="AlphaFoldDB" id="A0A227KK15"/>
<dbReference type="EMBL" id="NHMP01000005">
    <property type="protein sequence ID" value="OXE47258.1"/>
    <property type="molecule type" value="Genomic_DNA"/>
</dbReference>
<protein>
    <submittedName>
        <fullName evidence="3">Tat pathway signal protein</fullName>
    </submittedName>
</protein>